<protein>
    <recommendedName>
        <fullName evidence="3 11">Kinetochore protein SPC25</fullName>
    </recommendedName>
</protein>
<organism evidence="14">
    <name type="scientific">Capitella teleta</name>
    <name type="common">Polychaete worm</name>
    <dbReference type="NCBI Taxonomy" id="283909"/>
    <lineage>
        <taxon>Eukaryota</taxon>
        <taxon>Metazoa</taxon>
        <taxon>Spiralia</taxon>
        <taxon>Lophotrochozoa</taxon>
        <taxon>Annelida</taxon>
        <taxon>Polychaeta</taxon>
        <taxon>Sedentaria</taxon>
        <taxon>Scolecida</taxon>
        <taxon>Capitellidae</taxon>
        <taxon>Capitella</taxon>
    </lineage>
</organism>
<keyword evidence="6 11" id="KW-0498">Mitosis</keyword>
<dbReference type="GO" id="GO:0051301">
    <property type="term" value="P:cell division"/>
    <property type="evidence" value="ECO:0007669"/>
    <property type="project" value="UniProtKB-UniRule"/>
</dbReference>
<accession>R7U110</accession>
<evidence type="ECO:0000256" key="12">
    <source>
        <dbReference type="SAM" id="Coils"/>
    </source>
</evidence>
<keyword evidence="11" id="KW-0539">Nucleus</keyword>
<evidence type="ECO:0000256" key="11">
    <source>
        <dbReference type="RuleBase" id="RU367150"/>
    </source>
</evidence>
<evidence type="ECO:0000256" key="3">
    <source>
        <dbReference type="ARBA" id="ARBA00013692"/>
    </source>
</evidence>
<keyword evidence="8 11" id="KW-0131">Cell cycle</keyword>
<dbReference type="FunFam" id="3.30.457.50:FF:000001">
    <property type="entry name" value="Probable kinetochore protein spc25"/>
    <property type="match status" value="1"/>
</dbReference>
<dbReference type="AlphaFoldDB" id="R7U110"/>
<keyword evidence="16" id="KW-1185">Reference proteome</keyword>
<evidence type="ECO:0000256" key="9">
    <source>
        <dbReference type="ARBA" id="ARBA00023328"/>
    </source>
</evidence>
<dbReference type="PANTHER" id="PTHR14281">
    <property type="entry name" value="KINETOCHORE PROTEIN SPC25-RELATED"/>
    <property type="match status" value="1"/>
</dbReference>
<dbReference type="Pfam" id="PF08234">
    <property type="entry name" value="Spindle_Spc25"/>
    <property type="match status" value="1"/>
</dbReference>
<dbReference type="InterPro" id="IPR045143">
    <property type="entry name" value="Spc25"/>
</dbReference>
<evidence type="ECO:0000256" key="4">
    <source>
        <dbReference type="ARBA" id="ARBA00022454"/>
    </source>
</evidence>
<evidence type="ECO:0000256" key="10">
    <source>
        <dbReference type="ARBA" id="ARBA00065771"/>
    </source>
</evidence>
<name>R7U110_CAPTE</name>
<keyword evidence="9 11" id="KW-0137">Centromere</keyword>
<evidence type="ECO:0000313" key="14">
    <source>
        <dbReference type="EMBL" id="ELT99572.1"/>
    </source>
</evidence>
<reference evidence="16" key="1">
    <citation type="submission" date="2012-12" db="EMBL/GenBank/DDBJ databases">
        <authorList>
            <person name="Hellsten U."/>
            <person name="Grimwood J."/>
            <person name="Chapman J.A."/>
            <person name="Shapiro H."/>
            <person name="Aerts A."/>
            <person name="Otillar R.P."/>
            <person name="Terry A.Y."/>
            <person name="Boore J.L."/>
            <person name="Simakov O."/>
            <person name="Marletaz F."/>
            <person name="Cho S.-J."/>
            <person name="Edsinger-Gonzales E."/>
            <person name="Havlak P."/>
            <person name="Kuo D.-H."/>
            <person name="Larsson T."/>
            <person name="Lv J."/>
            <person name="Arendt D."/>
            <person name="Savage R."/>
            <person name="Osoegawa K."/>
            <person name="de Jong P."/>
            <person name="Lindberg D.R."/>
            <person name="Seaver E.C."/>
            <person name="Weisblat D.A."/>
            <person name="Putnam N.H."/>
            <person name="Grigoriev I.V."/>
            <person name="Rokhsar D.S."/>
        </authorList>
    </citation>
    <scope>NUCLEOTIDE SEQUENCE</scope>
    <source>
        <strain evidence="16">I ESC-2004</strain>
    </source>
</reference>
<reference evidence="15" key="3">
    <citation type="submission" date="2015-06" db="UniProtKB">
        <authorList>
            <consortium name="EnsemblMetazoa"/>
        </authorList>
    </citation>
    <scope>IDENTIFICATION</scope>
</reference>
<keyword evidence="11" id="KW-0995">Kinetochore</keyword>
<keyword evidence="4 11" id="KW-0158">Chromosome</keyword>
<evidence type="ECO:0000313" key="15">
    <source>
        <dbReference type="EnsemblMetazoa" id="CapteP201727"/>
    </source>
</evidence>
<dbReference type="OMA" id="HCENIER"/>
<evidence type="ECO:0000256" key="7">
    <source>
        <dbReference type="ARBA" id="ARBA00023054"/>
    </source>
</evidence>
<comment type="subcellular location">
    <subcellularLocation>
        <location evidence="1">Chromosome</location>
        <location evidence="1">Centromere</location>
    </subcellularLocation>
    <subcellularLocation>
        <location evidence="11">Nucleus</location>
    </subcellularLocation>
    <subcellularLocation>
        <location evidence="11">Chromosome</location>
        <location evidence="11">Centromere</location>
        <location evidence="11">Kinetochore</location>
    </subcellularLocation>
</comment>
<dbReference type="Gene3D" id="3.30.457.50">
    <property type="entry name" value="Chromosome segregation protein Spc25"/>
    <property type="match status" value="1"/>
</dbReference>
<dbReference type="HOGENOM" id="CLU_1476521_0_0_1"/>
<dbReference type="EMBL" id="KB306751">
    <property type="protein sequence ID" value="ELT99572.1"/>
    <property type="molecule type" value="Genomic_DNA"/>
</dbReference>
<feature type="domain" description="Chromosome segregation protein Spc25 C-terminal" evidence="13">
    <location>
        <begin position="112"/>
        <end position="180"/>
    </location>
</feature>
<evidence type="ECO:0000256" key="1">
    <source>
        <dbReference type="ARBA" id="ARBA00004584"/>
    </source>
</evidence>
<keyword evidence="5 11" id="KW-0132">Cell division</keyword>
<sequence length="183" mass="21722">MTKYTLQFEELVKRYEDLKKLKTDAATEVKNKNAELEQHRKQLETAQKDLEQLLRTRETLHEILEKLSAEVKKEESVLREQEKETKESSVELEEALEFFRNRLALQMKKIPDNRLQFVFTCIDKDDPKKPFCFCVKIKADRSYCVSDCVPHVPDFEKLSLKLNETNDFKAFVKAMWKRFKLAA</sequence>
<evidence type="ECO:0000313" key="16">
    <source>
        <dbReference type="Proteomes" id="UP000014760"/>
    </source>
</evidence>
<dbReference type="OrthoDB" id="6353017at2759"/>
<reference evidence="14 16" key="2">
    <citation type="journal article" date="2013" name="Nature">
        <title>Insights into bilaterian evolution from three spiralian genomes.</title>
        <authorList>
            <person name="Simakov O."/>
            <person name="Marletaz F."/>
            <person name="Cho S.J."/>
            <person name="Edsinger-Gonzales E."/>
            <person name="Havlak P."/>
            <person name="Hellsten U."/>
            <person name="Kuo D.H."/>
            <person name="Larsson T."/>
            <person name="Lv J."/>
            <person name="Arendt D."/>
            <person name="Savage R."/>
            <person name="Osoegawa K."/>
            <person name="de Jong P."/>
            <person name="Grimwood J."/>
            <person name="Chapman J.A."/>
            <person name="Shapiro H."/>
            <person name="Aerts A."/>
            <person name="Otillar R.P."/>
            <person name="Terry A.Y."/>
            <person name="Boore J.L."/>
            <person name="Grigoriev I.V."/>
            <person name="Lindberg D.R."/>
            <person name="Seaver E.C."/>
            <person name="Weisblat D.A."/>
            <person name="Putnam N.H."/>
            <person name="Rokhsar D.S."/>
        </authorList>
    </citation>
    <scope>NUCLEOTIDE SEQUENCE</scope>
    <source>
        <strain evidence="14 16">I ESC-2004</strain>
    </source>
</reference>
<evidence type="ECO:0000256" key="2">
    <source>
        <dbReference type="ARBA" id="ARBA00006379"/>
    </source>
</evidence>
<dbReference type="GO" id="GO:0005634">
    <property type="term" value="C:nucleus"/>
    <property type="evidence" value="ECO:0007669"/>
    <property type="project" value="UniProtKB-SubCell"/>
</dbReference>
<feature type="coiled-coil region" evidence="12">
    <location>
        <begin position="1"/>
        <end position="84"/>
    </location>
</feature>
<comment type="function">
    <text evidence="11">Acts as a component of the essential kinetochore-associated NDC80 complex, which is required for chromosome segregation and spindle checkpoint activity.</text>
</comment>
<gene>
    <name evidence="14" type="ORF">CAPTEDRAFT_201727</name>
</gene>
<dbReference type="Proteomes" id="UP000014760">
    <property type="component" value="Unassembled WGS sequence"/>
</dbReference>
<evidence type="ECO:0000256" key="6">
    <source>
        <dbReference type="ARBA" id="ARBA00022776"/>
    </source>
</evidence>
<dbReference type="PANTHER" id="PTHR14281:SF0">
    <property type="entry name" value="KINETOCHORE PROTEIN SPC25"/>
    <property type="match status" value="1"/>
</dbReference>
<evidence type="ECO:0000256" key="5">
    <source>
        <dbReference type="ARBA" id="ARBA00022618"/>
    </source>
</evidence>
<dbReference type="GO" id="GO:0007059">
    <property type="term" value="P:chromosome segregation"/>
    <property type="evidence" value="ECO:0007669"/>
    <property type="project" value="InterPro"/>
</dbReference>
<evidence type="ECO:0000256" key="8">
    <source>
        <dbReference type="ARBA" id="ARBA00023306"/>
    </source>
</evidence>
<dbReference type="EnsemblMetazoa" id="CapteT201727">
    <property type="protein sequence ID" value="CapteP201727"/>
    <property type="gene ID" value="CapteG201727"/>
</dbReference>
<dbReference type="InterPro" id="IPR013255">
    <property type="entry name" value="Spc25_C"/>
</dbReference>
<dbReference type="EMBL" id="AMQN01009986">
    <property type="status" value="NOT_ANNOTATED_CDS"/>
    <property type="molecule type" value="Genomic_DNA"/>
</dbReference>
<dbReference type="CDD" id="cd23784">
    <property type="entry name" value="RWD_Spc25"/>
    <property type="match status" value="1"/>
</dbReference>
<keyword evidence="7 12" id="KW-0175">Coiled coil</keyword>
<dbReference type="GO" id="GO:0031262">
    <property type="term" value="C:Ndc80 complex"/>
    <property type="evidence" value="ECO:0007669"/>
    <property type="project" value="InterPro"/>
</dbReference>
<comment type="similarity">
    <text evidence="2 11">Belongs to the SPC25 family.</text>
</comment>
<proteinExistence type="inferred from homology"/>
<comment type="subunit">
    <text evidence="10">Component of the NDC80 complex, which is composed of ndc80, cdca1, spbc24 and spbc25. The NDC80 complex interacts with mis12 and zwint.</text>
</comment>
<evidence type="ECO:0000259" key="13">
    <source>
        <dbReference type="Pfam" id="PF08234"/>
    </source>
</evidence>
<dbReference type="STRING" id="283909.R7U110"/>